<reference evidence="1" key="1">
    <citation type="submission" date="2016-06" db="UniProtKB">
        <authorList>
            <consortium name="WormBaseParasite"/>
        </authorList>
    </citation>
    <scope>IDENTIFICATION</scope>
</reference>
<dbReference type="WBParaSite" id="GPUH_0000997801-mRNA-1">
    <property type="protein sequence ID" value="GPUH_0000997801-mRNA-1"/>
    <property type="gene ID" value="GPUH_0000997801"/>
</dbReference>
<evidence type="ECO:0000313" key="1">
    <source>
        <dbReference type="WBParaSite" id="GPUH_0000997801-mRNA-1"/>
    </source>
</evidence>
<proteinExistence type="predicted"/>
<dbReference type="AlphaFoldDB" id="A0A183DMM6"/>
<organism evidence="1">
    <name type="scientific">Gongylonema pulchrum</name>
    <dbReference type="NCBI Taxonomy" id="637853"/>
    <lineage>
        <taxon>Eukaryota</taxon>
        <taxon>Metazoa</taxon>
        <taxon>Ecdysozoa</taxon>
        <taxon>Nematoda</taxon>
        <taxon>Chromadorea</taxon>
        <taxon>Rhabditida</taxon>
        <taxon>Spirurina</taxon>
        <taxon>Spiruromorpha</taxon>
        <taxon>Spiruroidea</taxon>
        <taxon>Gongylonematidae</taxon>
        <taxon>Gongylonema</taxon>
    </lineage>
</organism>
<name>A0A183DMM6_9BILA</name>
<sequence length="207" mass="23677">LIGYCTNGLIEAEFLKNELMLEVSRWKRSIIMDKRMTFCDQISTLKEYLKHVKAGRKCFFHVEVLNEILARKLRKKRRQETTQAGIISNATADTSSASLAAPCSDEDCSRMDITASDDREMISSHCIEAARSDEPSSNSRVEYGVEALKNLIESRIPLFDESKGQKFSRKLSKIMSREEKLEALQKLVEKMISGLEGEQERKTNKKY</sequence>
<accession>A0A183DMM6</accession>
<protein>
    <submittedName>
        <fullName evidence="1">BESS domain-containing protein</fullName>
    </submittedName>
</protein>